<dbReference type="Gene3D" id="3.30.1330.40">
    <property type="entry name" value="RutC-like"/>
    <property type="match status" value="1"/>
</dbReference>
<evidence type="ECO:0000313" key="1">
    <source>
        <dbReference type="EMBL" id="HJC06557.1"/>
    </source>
</evidence>
<name>A0A9D2N268_9FIRM</name>
<protein>
    <submittedName>
        <fullName evidence="1">RidA family protein</fullName>
    </submittedName>
</protein>
<dbReference type="Proteomes" id="UP000823910">
    <property type="component" value="Unassembled WGS sequence"/>
</dbReference>
<comment type="caution">
    <text evidence="1">The sequence shown here is derived from an EMBL/GenBank/DDBJ whole genome shotgun (WGS) entry which is preliminary data.</text>
</comment>
<accession>A0A9D2N268</accession>
<reference evidence="1" key="2">
    <citation type="submission" date="2021-04" db="EMBL/GenBank/DDBJ databases">
        <authorList>
            <person name="Gilroy R."/>
        </authorList>
    </citation>
    <scope>NUCLEOTIDE SEQUENCE</scope>
    <source>
        <strain evidence="1">CHK180-15479</strain>
    </source>
</reference>
<dbReference type="CDD" id="cd00448">
    <property type="entry name" value="YjgF_YER057c_UK114_family"/>
    <property type="match status" value="1"/>
</dbReference>
<organism evidence="1 2">
    <name type="scientific">Candidatus Enterocloster excrementipullorum</name>
    <dbReference type="NCBI Taxonomy" id="2838559"/>
    <lineage>
        <taxon>Bacteria</taxon>
        <taxon>Bacillati</taxon>
        <taxon>Bacillota</taxon>
        <taxon>Clostridia</taxon>
        <taxon>Lachnospirales</taxon>
        <taxon>Lachnospiraceae</taxon>
        <taxon>Enterocloster</taxon>
    </lineage>
</organism>
<gene>
    <name evidence="1" type="ORF">H9704_10465</name>
</gene>
<proteinExistence type="predicted"/>
<dbReference type="AlphaFoldDB" id="A0A9D2N268"/>
<dbReference type="Pfam" id="PF01042">
    <property type="entry name" value="Ribonuc_L-PSP"/>
    <property type="match status" value="1"/>
</dbReference>
<evidence type="ECO:0000313" key="2">
    <source>
        <dbReference type="Proteomes" id="UP000823910"/>
    </source>
</evidence>
<dbReference type="EMBL" id="DWWT01000053">
    <property type="protein sequence ID" value="HJC06557.1"/>
    <property type="molecule type" value="Genomic_DNA"/>
</dbReference>
<sequence length="71" mass="7905">MKRIQTNNALKPNGHYSQAVMHQGFLFVSGILPFDCRTGQFVEGEIGIQMRTVFENLDSILAAAFRVECGT</sequence>
<dbReference type="InterPro" id="IPR006175">
    <property type="entry name" value="YjgF/YER057c/UK114"/>
</dbReference>
<dbReference type="SUPFAM" id="SSF55298">
    <property type="entry name" value="YjgF-like"/>
    <property type="match status" value="1"/>
</dbReference>
<dbReference type="InterPro" id="IPR035959">
    <property type="entry name" value="RutC-like_sf"/>
</dbReference>
<reference evidence="1" key="1">
    <citation type="journal article" date="2021" name="PeerJ">
        <title>Extensive microbial diversity within the chicken gut microbiome revealed by metagenomics and culture.</title>
        <authorList>
            <person name="Gilroy R."/>
            <person name="Ravi A."/>
            <person name="Getino M."/>
            <person name="Pursley I."/>
            <person name="Horton D.L."/>
            <person name="Alikhan N.F."/>
            <person name="Baker D."/>
            <person name="Gharbi K."/>
            <person name="Hall N."/>
            <person name="Watson M."/>
            <person name="Adriaenssens E.M."/>
            <person name="Foster-Nyarko E."/>
            <person name="Jarju S."/>
            <person name="Secka A."/>
            <person name="Antonio M."/>
            <person name="Oren A."/>
            <person name="Chaudhuri R.R."/>
            <person name="La Ragione R."/>
            <person name="Hildebrand F."/>
            <person name="Pallen M.J."/>
        </authorList>
    </citation>
    <scope>NUCLEOTIDE SEQUENCE</scope>
    <source>
        <strain evidence="1">CHK180-15479</strain>
    </source>
</reference>